<dbReference type="EMBL" id="BLLK01000027">
    <property type="protein sequence ID" value="GFH48101.1"/>
    <property type="molecule type" value="Genomic_DNA"/>
</dbReference>
<organism evidence="4 5">
    <name type="scientific">Chaetoceros tenuissimus</name>
    <dbReference type="NCBI Taxonomy" id="426638"/>
    <lineage>
        <taxon>Eukaryota</taxon>
        <taxon>Sar</taxon>
        <taxon>Stramenopiles</taxon>
        <taxon>Ochrophyta</taxon>
        <taxon>Bacillariophyta</taxon>
        <taxon>Coscinodiscophyceae</taxon>
        <taxon>Chaetocerotophycidae</taxon>
        <taxon>Chaetocerotales</taxon>
        <taxon>Chaetocerotaceae</taxon>
        <taxon>Chaetoceros</taxon>
    </lineage>
</organism>
<proteinExistence type="inferred from homology"/>
<feature type="region of interest" description="Disordered" evidence="2">
    <location>
        <begin position="1"/>
        <end position="62"/>
    </location>
</feature>
<evidence type="ECO:0000313" key="5">
    <source>
        <dbReference type="Proteomes" id="UP001054902"/>
    </source>
</evidence>
<comment type="caution">
    <text evidence="4">The sequence shown here is derived from an EMBL/GenBank/DDBJ whole genome shotgun (WGS) entry which is preliminary data.</text>
</comment>
<protein>
    <submittedName>
        <fullName evidence="4">SNW domain-containing protein 1</fullName>
    </submittedName>
</protein>
<feature type="compositionally biased region" description="Basic and acidic residues" evidence="2">
    <location>
        <begin position="472"/>
        <end position="495"/>
    </location>
</feature>
<dbReference type="GO" id="GO:0000398">
    <property type="term" value="P:mRNA splicing, via spliceosome"/>
    <property type="evidence" value="ECO:0007669"/>
    <property type="project" value="InterPro"/>
</dbReference>
<reference evidence="4 5" key="1">
    <citation type="journal article" date="2021" name="Sci. Rep.">
        <title>The genome of the diatom Chaetoceros tenuissimus carries an ancient integrated fragment of an extant virus.</title>
        <authorList>
            <person name="Hongo Y."/>
            <person name="Kimura K."/>
            <person name="Takaki Y."/>
            <person name="Yoshida Y."/>
            <person name="Baba S."/>
            <person name="Kobayashi G."/>
            <person name="Nagasaki K."/>
            <person name="Hano T."/>
            <person name="Tomaru Y."/>
        </authorList>
    </citation>
    <scope>NUCLEOTIDE SEQUENCE [LARGE SCALE GENOMIC DNA]</scope>
    <source>
        <strain evidence="4 5">NIES-3715</strain>
    </source>
</reference>
<feature type="domain" description="SKI-interacting protein SKIP SNW" evidence="3">
    <location>
        <begin position="254"/>
        <end position="414"/>
    </location>
</feature>
<name>A0AAD3CLF2_9STRA</name>
<keyword evidence="5" id="KW-1185">Reference proteome</keyword>
<feature type="compositionally biased region" description="Polar residues" evidence="2">
    <location>
        <begin position="33"/>
        <end position="45"/>
    </location>
</feature>
<dbReference type="InterPro" id="IPR017862">
    <property type="entry name" value="SKI-int_prot_SKIP"/>
</dbReference>
<dbReference type="GO" id="GO:0005681">
    <property type="term" value="C:spliceosomal complex"/>
    <property type="evidence" value="ECO:0007669"/>
    <property type="project" value="InterPro"/>
</dbReference>
<dbReference type="AlphaFoldDB" id="A0AAD3CLF2"/>
<comment type="similarity">
    <text evidence="1">Belongs to the SNW family.</text>
</comment>
<dbReference type="InterPro" id="IPR004015">
    <property type="entry name" value="SKI-int_prot_SKIP_SNW-dom"/>
</dbReference>
<feature type="region of interest" description="Disordered" evidence="2">
    <location>
        <begin position="599"/>
        <end position="635"/>
    </location>
</feature>
<accession>A0AAD3CLF2</accession>
<gene>
    <name evidence="4" type="ORF">CTEN210_04577</name>
</gene>
<dbReference type="Pfam" id="PF02731">
    <property type="entry name" value="SKIP_SNW"/>
    <property type="match status" value="1"/>
</dbReference>
<evidence type="ECO:0000259" key="3">
    <source>
        <dbReference type="Pfam" id="PF02731"/>
    </source>
</evidence>
<evidence type="ECO:0000313" key="4">
    <source>
        <dbReference type="EMBL" id="GFH48101.1"/>
    </source>
</evidence>
<sequence length="635" mass="69519">MTSLFLPAPVRSKGNQRPGGKSTSSSAATSNNQLAIHNSSQSSNSKADKTSIPQRAPSYEQRCNAAAEFSKLTPAERKARKQKLFVPRSIADFDDGGAFPEIHVAQYPKNMGNPHLQKRNFGSDEKPKLDKNGKPIKYGQSKPGNQLVVGSSVSTTQAIANVQIDAQGNKDYTALIKGGTNSDKKVYAHHRDLKGYTPTEEEIALPSQTDEQDTAAKTQAAIDALLSNKIAMSKPSGTALENAATSKNQEEKTQFIEYTANPNAPGYNPAAAKRVIQMVPAQIDPMMPPKHKHLKAPAGPAEDFVPILHAPPEKLTKEEKAAWNIPACISNWKNTKGYMIPLDKRLAADGRGLRDEQTINSNFATLSESLYLAERQAREEVRLRSLVQQRQAENEREKREKDLRELAMKARMDRSGVASAPRAADESDYYGPRSGEEQTAPDEDSVIPSKPPAREDGDSSNDINVIDDEEARIEAERRDRIRQTRKKEREREFRMEKHRPGRDDDEEVAIKKARLGDRDVSEKIALGVHTGGGAMGGVDGRLYNQNAGMDSGFGADDEYNTYSKPMFNREGVTSSSIYRPTRGEGAMDADEQYAKLKAGATSRFQPDKGFSGAEGGGSSGGARNAPVQFEKGESK</sequence>
<dbReference type="PANTHER" id="PTHR12096">
    <property type="entry name" value="NUCLEAR PROTEIN SKIP-RELATED"/>
    <property type="match status" value="1"/>
</dbReference>
<evidence type="ECO:0000256" key="2">
    <source>
        <dbReference type="SAM" id="MobiDB-lite"/>
    </source>
</evidence>
<feature type="region of interest" description="Disordered" evidence="2">
    <location>
        <begin position="409"/>
        <end position="507"/>
    </location>
</feature>
<dbReference type="Proteomes" id="UP001054902">
    <property type="component" value="Unassembled WGS sequence"/>
</dbReference>
<feature type="compositionally biased region" description="Low complexity" evidence="2">
    <location>
        <begin position="22"/>
        <end position="32"/>
    </location>
</feature>
<evidence type="ECO:0000256" key="1">
    <source>
        <dbReference type="ARBA" id="ARBA00010197"/>
    </source>
</evidence>